<evidence type="ECO:0000256" key="3">
    <source>
        <dbReference type="SAM" id="MobiDB-lite"/>
    </source>
</evidence>
<feature type="region of interest" description="Disordered" evidence="3">
    <location>
        <begin position="49"/>
        <end position="69"/>
    </location>
</feature>
<dbReference type="Pfam" id="PF07726">
    <property type="entry name" value="AAA_3"/>
    <property type="match status" value="1"/>
</dbReference>
<evidence type="ECO:0000313" key="7">
    <source>
        <dbReference type="EMBL" id="SPQ99413.1"/>
    </source>
</evidence>
<dbReference type="EC" id="6.6.1.1" evidence="1"/>
<reference evidence="6 8" key="1">
    <citation type="submission" date="2015-02" db="EMBL/GenBank/DDBJ databases">
        <authorList>
            <person name="Chooi Y.-H."/>
        </authorList>
    </citation>
    <scope>NUCLEOTIDE SEQUENCE [LARGE SCALE GENOMIC DNA]</scope>
    <source>
        <strain evidence="6">E3</strain>
    </source>
</reference>
<dbReference type="Gene3D" id="1.10.8.80">
    <property type="entry name" value="Magnesium chelatase subunit I, C-Terminal domain"/>
    <property type="match status" value="1"/>
</dbReference>
<dbReference type="PANTHER" id="PTHR11603">
    <property type="entry name" value="AAA FAMILY ATPASE"/>
    <property type="match status" value="1"/>
</dbReference>
<evidence type="ECO:0000256" key="2">
    <source>
        <dbReference type="ARBA" id="ARBA00023444"/>
    </source>
</evidence>
<reference evidence="7 9" key="2">
    <citation type="submission" date="2018-03" db="EMBL/GenBank/DDBJ databases">
        <authorList>
            <person name="Fogelqvist J."/>
        </authorList>
    </citation>
    <scope>NUCLEOTIDE SEQUENCE [LARGE SCALE GENOMIC DNA]</scope>
</reference>
<evidence type="ECO:0000259" key="4">
    <source>
        <dbReference type="Pfam" id="PF07726"/>
    </source>
</evidence>
<dbReference type="Proteomes" id="UP000290189">
    <property type="component" value="Unassembled WGS sequence"/>
</dbReference>
<geneLocation type="mitochondrion" evidence="7"/>
<dbReference type="InterPro" id="IPR027417">
    <property type="entry name" value="P-loop_NTPase"/>
</dbReference>
<name>A0A0G4IZN4_PLABS</name>
<dbReference type="EMBL" id="CDSF01000102">
    <property type="protein sequence ID" value="CEP00813.1"/>
    <property type="molecule type" value="Genomic_DNA"/>
</dbReference>
<proteinExistence type="predicted"/>
<keyword evidence="7" id="KW-0496">Mitochondrion</keyword>
<dbReference type="GO" id="GO:0016851">
    <property type="term" value="F:magnesium chelatase activity"/>
    <property type="evidence" value="ECO:0007669"/>
    <property type="project" value="UniProtKB-EC"/>
</dbReference>
<feature type="domain" description="ATPase AAA-3" evidence="4">
    <location>
        <begin position="161"/>
        <end position="242"/>
    </location>
</feature>
<evidence type="ECO:0000256" key="1">
    <source>
        <dbReference type="ARBA" id="ARBA00012825"/>
    </source>
</evidence>
<organism evidence="6 8">
    <name type="scientific">Plasmodiophora brassicae</name>
    <name type="common">Clubroot disease agent</name>
    <dbReference type="NCBI Taxonomy" id="37360"/>
    <lineage>
        <taxon>Eukaryota</taxon>
        <taxon>Sar</taxon>
        <taxon>Rhizaria</taxon>
        <taxon>Endomyxa</taxon>
        <taxon>Phytomyxea</taxon>
        <taxon>Plasmodiophorida</taxon>
        <taxon>Plasmodiophoridae</taxon>
        <taxon>Plasmodiophora</taxon>
    </lineage>
</organism>
<dbReference type="InterPro" id="IPR011703">
    <property type="entry name" value="ATPase_AAA-3"/>
</dbReference>
<dbReference type="Proteomes" id="UP000039324">
    <property type="component" value="Unassembled WGS sequence"/>
</dbReference>
<comment type="pathway">
    <text evidence="2">Porphyrin-containing compound metabolism.</text>
</comment>
<dbReference type="EMBL" id="OVEO01000011">
    <property type="protein sequence ID" value="SPQ99413.1"/>
    <property type="molecule type" value="Genomic_DNA"/>
</dbReference>
<sequence length="382" mass="42338">MAGSKMRLPIGDAAQAELCVWADTMGWRPRPIQMIKSSGSLRLSRFGSGPKIPTPSAISGNPGDSRGGEHLHSVDNVARFWSSEGGLRFLSRFPSPFVHAVMAAMVGAQHHLLIRLDLSARVQYDPVQVVLDVLRASFCTCTYLKMTEDTQPDALYYKRSDGRHVDNRGGEGPIFSSMFLCEGLEHAPVDTQLVVLEAMRMKAVCIRRGHRRDLPNDFTIVAVHSTQRGTSLPRDMRDRFVMELCINDGMMRVLYRQQQLARSSLEDGPRLPTAQLRAFRDMDDSGVYVADTLQQYIRDIVVCSRNHAHTGLGPSPLGFQAVLYAARIHAVLTGVAYVRPIDIDSVAGACLAHRIDLRHDIPGNINTRAMLRSILGMLVPPK</sequence>
<keyword evidence="8" id="KW-1185">Reference proteome</keyword>
<evidence type="ECO:0000313" key="8">
    <source>
        <dbReference type="Proteomes" id="UP000039324"/>
    </source>
</evidence>
<dbReference type="InterPro" id="IPR041628">
    <property type="entry name" value="ChlI/MoxR_AAA_lid"/>
</dbReference>
<evidence type="ECO:0000259" key="5">
    <source>
        <dbReference type="Pfam" id="PF17863"/>
    </source>
</evidence>
<dbReference type="Pfam" id="PF17863">
    <property type="entry name" value="AAA_lid_2"/>
    <property type="match status" value="1"/>
</dbReference>
<dbReference type="InterPro" id="IPR052041">
    <property type="entry name" value="Nucleic_acid_metab_PIN/TRAM"/>
</dbReference>
<protein>
    <recommendedName>
        <fullName evidence="1">magnesium chelatase</fullName>
        <ecNumber evidence="1">6.6.1.1</ecNumber>
    </recommendedName>
</protein>
<dbReference type="Gene3D" id="3.40.50.300">
    <property type="entry name" value="P-loop containing nucleotide triphosphate hydrolases"/>
    <property type="match status" value="1"/>
</dbReference>
<dbReference type="PANTHER" id="PTHR11603:SF132">
    <property type="entry name" value="C2H2-TYPE DOMAIN-CONTAINING PROTEIN"/>
    <property type="match status" value="1"/>
</dbReference>
<accession>A0A0G4IZN4</accession>
<dbReference type="AlphaFoldDB" id="A0A0G4IZN4"/>
<evidence type="ECO:0000313" key="6">
    <source>
        <dbReference type="EMBL" id="CEP00813.1"/>
    </source>
</evidence>
<feature type="domain" description="ChlI/MoxR AAA lid" evidence="5">
    <location>
        <begin position="304"/>
        <end position="359"/>
    </location>
</feature>
<dbReference type="GO" id="GO:0005524">
    <property type="term" value="F:ATP binding"/>
    <property type="evidence" value="ECO:0007669"/>
    <property type="project" value="InterPro"/>
</dbReference>
<dbReference type="GO" id="GO:0016887">
    <property type="term" value="F:ATP hydrolysis activity"/>
    <property type="evidence" value="ECO:0007669"/>
    <property type="project" value="InterPro"/>
</dbReference>
<gene>
    <name evidence="6" type="ORF">PBRA_008124</name>
    <name evidence="7" type="ORF">PLBR_LOCUS6628</name>
</gene>
<evidence type="ECO:0000313" key="9">
    <source>
        <dbReference type="Proteomes" id="UP000290189"/>
    </source>
</evidence>